<dbReference type="CDD" id="cd20071">
    <property type="entry name" value="SET_SMYD"/>
    <property type="match status" value="1"/>
</dbReference>
<dbReference type="PANTHER" id="PTHR47643:SF2">
    <property type="entry name" value="TPR DOMAIN PROTEIN (AFU_ORTHOLOGUE AFUA_5G12710)"/>
    <property type="match status" value="1"/>
</dbReference>
<dbReference type="InterPro" id="IPR053209">
    <property type="entry name" value="Gramillin-biosynth_MTr"/>
</dbReference>
<dbReference type="SMART" id="SM00317">
    <property type="entry name" value="SET"/>
    <property type="match status" value="1"/>
</dbReference>
<dbReference type="InterPro" id="IPR046341">
    <property type="entry name" value="SET_dom_sf"/>
</dbReference>
<sequence>MIETWEEGERKQALIDHIRFARAAQQQQAVKLKDTPRSAAQLLDRDAICNILSTGRDHAISTESARSTLQALIVEHPYPACKTSINHLDCTLQINDFILETRHPGKALIAHRFGPVVTSAIGGTYGIEDEAGTTELLLVDAYSFAGDDIIPPDAVIAIKEPYCKVDASGKPRIKLSHPIDLVVLDPSDELVPWQWRVDDLVISDTTQPASTSTFHTCQPPPQSQIDAVEVRKTAHAGRGLFAKQAFKFGDQILTESPIFMISPDDGNTYRALKYDLGKNMMTEDNLGAPYKELARQICQDPALAAKVFDLYSGAVQAPRSAENIVDGKPVIDIFHIHEIWAKNAIACPVHSEGEEKAFPNRLSPDSPSASGLWYQTAFCNHSCIPNAEKSIKDGVLTLRATRDVKKDEEITISYGEYTDQAEKEQALRRIWGFRCGCTLCESEARVAEDLKSRREEIRSRIAAPLPEPVANAAITEAKSLVGKIRAAYADENEGELEEPHPLPRIGLAEAYSRLYAIHSKLVNLDEAEQALLQMLKALCIMELNEDEVVPLGGILDEATVVNVLLLAELQKKARQVKIAEQLEDFAKRAYVVLNGDMGGFEGIVLPV</sequence>
<protein>
    <submittedName>
        <fullName evidence="2">SET domain-containing protein</fullName>
    </submittedName>
</protein>
<dbReference type="InterPro" id="IPR001214">
    <property type="entry name" value="SET_dom"/>
</dbReference>
<dbReference type="Gene3D" id="2.170.270.10">
    <property type="entry name" value="SET domain"/>
    <property type="match status" value="1"/>
</dbReference>
<dbReference type="PANTHER" id="PTHR47643">
    <property type="entry name" value="TPR DOMAIN PROTEIN (AFU_ORTHOLOGUE AFUA_5G12710)"/>
    <property type="match status" value="1"/>
</dbReference>
<proteinExistence type="predicted"/>
<evidence type="ECO:0000313" key="3">
    <source>
        <dbReference type="Proteomes" id="UP001056384"/>
    </source>
</evidence>
<feature type="domain" description="SET" evidence="1">
    <location>
        <begin position="226"/>
        <end position="415"/>
    </location>
</feature>
<dbReference type="EMBL" id="CP099421">
    <property type="protein sequence ID" value="USW52596.1"/>
    <property type="molecule type" value="Genomic_DNA"/>
</dbReference>
<accession>A0A9Q9AVG6</accession>
<reference evidence="2" key="1">
    <citation type="submission" date="2022-06" db="EMBL/GenBank/DDBJ databases">
        <title>Complete genome sequences of two strains of the flax pathogen Septoria linicola.</title>
        <authorList>
            <person name="Lapalu N."/>
            <person name="Simon A."/>
            <person name="Demenou B."/>
            <person name="Paumier D."/>
            <person name="Guillot M.-P."/>
            <person name="Gout L."/>
            <person name="Valade R."/>
        </authorList>
    </citation>
    <scope>NUCLEOTIDE SEQUENCE</scope>
    <source>
        <strain evidence="2">SE15195</strain>
    </source>
</reference>
<keyword evidence="3" id="KW-1185">Reference proteome</keyword>
<dbReference type="Proteomes" id="UP001056384">
    <property type="component" value="Chromosome 4"/>
</dbReference>
<name>A0A9Q9AVG6_9PEZI</name>
<evidence type="ECO:0000259" key="1">
    <source>
        <dbReference type="PROSITE" id="PS50280"/>
    </source>
</evidence>
<organism evidence="2 3">
    <name type="scientific">Septoria linicola</name>
    <dbReference type="NCBI Taxonomy" id="215465"/>
    <lineage>
        <taxon>Eukaryota</taxon>
        <taxon>Fungi</taxon>
        <taxon>Dikarya</taxon>
        <taxon>Ascomycota</taxon>
        <taxon>Pezizomycotina</taxon>
        <taxon>Dothideomycetes</taxon>
        <taxon>Dothideomycetidae</taxon>
        <taxon>Mycosphaerellales</taxon>
        <taxon>Mycosphaerellaceae</taxon>
        <taxon>Septoria</taxon>
    </lineage>
</organism>
<dbReference type="SUPFAM" id="SSF82199">
    <property type="entry name" value="SET domain"/>
    <property type="match status" value="1"/>
</dbReference>
<dbReference type="Pfam" id="PF00856">
    <property type="entry name" value="SET"/>
    <property type="match status" value="1"/>
</dbReference>
<dbReference type="AlphaFoldDB" id="A0A9Q9AVG6"/>
<dbReference type="OrthoDB" id="438641at2759"/>
<gene>
    <name evidence="2" type="ORF">Slin15195_G059150</name>
</gene>
<evidence type="ECO:0000313" key="2">
    <source>
        <dbReference type="EMBL" id="USW52596.1"/>
    </source>
</evidence>
<dbReference type="PROSITE" id="PS50280">
    <property type="entry name" value="SET"/>
    <property type="match status" value="1"/>
</dbReference>